<dbReference type="Gene3D" id="3.40.830.10">
    <property type="entry name" value="LigB-like"/>
    <property type="match status" value="1"/>
</dbReference>
<dbReference type="Gene3D" id="3.30.1490.150">
    <property type="entry name" value="Hypothetical protein ph0010, domain 2"/>
    <property type="match status" value="1"/>
</dbReference>
<dbReference type="SUPFAM" id="SSF143447">
    <property type="entry name" value="AMMECR1-like"/>
    <property type="match status" value="1"/>
</dbReference>
<dbReference type="PROSITE" id="PS51112">
    <property type="entry name" value="AMMECR1"/>
    <property type="match status" value="1"/>
</dbReference>
<dbReference type="Pfam" id="PF02900">
    <property type="entry name" value="LigB"/>
    <property type="match status" value="1"/>
</dbReference>
<dbReference type="STRING" id="119641.SAMN05421842_13423"/>
<feature type="domain" description="AMMECR1" evidence="1">
    <location>
        <begin position="297"/>
        <end position="469"/>
    </location>
</feature>
<dbReference type="Proteomes" id="UP000199263">
    <property type="component" value="Unassembled WGS sequence"/>
</dbReference>
<evidence type="ECO:0000259" key="1">
    <source>
        <dbReference type="PROSITE" id="PS51112"/>
    </source>
</evidence>
<dbReference type="OrthoDB" id="159752at2"/>
<reference evidence="2 3" key="1">
    <citation type="submission" date="2016-10" db="EMBL/GenBank/DDBJ databases">
        <authorList>
            <person name="de Groot N.N."/>
        </authorList>
    </citation>
    <scope>NUCLEOTIDE SEQUENCE [LARGE SCALE GENOMIC DNA]</scope>
    <source>
        <strain evidence="2 3">DSM 12992</strain>
    </source>
</reference>
<dbReference type="InterPro" id="IPR004183">
    <property type="entry name" value="Xdiol_dOase_suB"/>
</dbReference>
<dbReference type="PANTHER" id="PTHR13016">
    <property type="entry name" value="AMMECR1 HOMOLOG"/>
    <property type="match status" value="1"/>
</dbReference>
<dbReference type="InterPro" id="IPR023473">
    <property type="entry name" value="AMMECR1"/>
</dbReference>
<dbReference type="NCBIfam" id="TIGR04336">
    <property type="entry name" value="AmmeMemoSam_B"/>
    <property type="match status" value="1"/>
</dbReference>
<dbReference type="CDD" id="cd07951">
    <property type="entry name" value="ED_3B_N_AMMECR1"/>
    <property type="match status" value="1"/>
</dbReference>
<dbReference type="InterPro" id="IPR027623">
    <property type="entry name" value="AmmeMemoSam_A"/>
</dbReference>
<accession>A0A1I1RJX7</accession>
<dbReference type="InterPro" id="IPR027485">
    <property type="entry name" value="AMMECR1_N"/>
</dbReference>
<dbReference type="AlphaFoldDB" id="A0A1I1RJX7"/>
<dbReference type="PANTHER" id="PTHR13016:SF0">
    <property type="entry name" value="AMME SYNDROME CANDIDATE GENE 1 PROTEIN"/>
    <property type="match status" value="1"/>
</dbReference>
<gene>
    <name evidence="2" type="ORF">SAMN05421842_13423</name>
</gene>
<dbReference type="SUPFAM" id="SSF53213">
    <property type="entry name" value="LigB-like"/>
    <property type="match status" value="1"/>
</dbReference>
<name>A0A1I1RJX7_9CLOT</name>
<sequence>MKNILGYYLMPHPPIIIPDIGKGEEKKIEATSNACNKIGKEIADIKPETIILITPHATMFSDAIAVSNEERIFGDLRQFRCINVKMDIPIDKEFNSKLISLCDYEHIPSALVDSKLLNRFNKSYELDHGTMVPLYFINKYYKEYKLVHINYSMIGDVNLYKFGMNLQKVAKELNRKTAVIASGDLSHKLKDEGPYSYSPYGEKFDKTLLENLQKGDVSEVFNMNKTMIEEAGQCGLNSILILLGAMEGKNVKGEILSYEGPFGVGYGVMKFEKGEEDKNNLDCIIKCKEERLKKKLTSANHYVKLARKSLNYYFTHGEKMIDISNLPSELLSEKHGVFVSLKKFGQLRGCIGTISPTTNSVGEEIIRNSVEAALNDPRFFKVDESELKDIDISVDILMDSVSATKEELNPKKYGVIVFKGYKRGLLLPDLEGVDHIEDQLNIACEKAGIDKNDEYGIEKFEVIRYKEGE</sequence>
<evidence type="ECO:0000313" key="3">
    <source>
        <dbReference type="Proteomes" id="UP000199263"/>
    </source>
</evidence>
<dbReference type="GO" id="GO:0016702">
    <property type="term" value="F:oxidoreductase activity, acting on single donors with incorporation of molecular oxygen, incorporation of two atoms of oxygen"/>
    <property type="evidence" value="ECO:0007669"/>
    <property type="project" value="UniProtKB-ARBA"/>
</dbReference>
<proteinExistence type="predicted"/>
<dbReference type="NCBIfam" id="TIGR04335">
    <property type="entry name" value="AmmeMemoSam_A"/>
    <property type="match status" value="1"/>
</dbReference>
<evidence type="ECO:0000313" key="2">
    <source>
        <dbReference type="EMBL" id="SFD34337.1"/>
    </source>
</evidence>
<keyword evidence="3" id="KW-1185">Reference proteome</keyword>
<protein>
    <submittedName>
        <fullName evidence="2">Uncharacterized protein, PH0010 family/AmmeMemoRadiSam system protein A/AmmeMemoRadiSam system protein B</fullName>
    </submittedName>
</protein>
<dbReference type="RefSeq" id="WP_090094073.1">
    <property type="nucleotide sequence ID" value="NZ_FOMG01000034.1"/>
</dbReference>
<dbReference type="InterPro" id="IPR036071">
    <property type="entry name" value="AMMECR1_dom_sf"/>
</dbReference>
<organism evidence="2 3">
    <name type="scientific">Clostridium uliginosum</name>
    <dbReference type="NCBI Taxonomy" id="119641"/>
    <lineage>
        <taxon>Bacteria</taxon>
        <taxon>Bacillati</taxon>
        <taxon>Bacillota</taxon>
        <taxon>Clostridia</taxon>
        <taxon>Eubacteriales</taxon>
        <taxon>Clostridiaceae</taxon>
        <taxon>Clostridium</taxon>
    </lineage>
</organism>
<dbReference type="EMBL" id="FOMG01000034">
    <property type="protein sequence ID" value="SFD34337.1"/>
    <property type="molecule type" value="Genomic_DNA"/>
</dbReference>
<dbReference type="NCBIfam" id="TIGR00296">
    <property type="entry name" value="TIGR00296 family protein"/>
    <property type="match status" value="1"/>
</dbReference>
<dbReference type="Pfam" id="PF01871">
    <property type="entry name" value="AMMECR1"/>
    <property type="match status" value="1"/>
</dbReference>
<dbReference type="InterPro" id="IPR002733">
    <property type="entry name" value="AMMECR1_domain"/>
</dbReference>
<dbReference type="Gene3D" id="3.30.700.20">
    <property type="entry name" value="Hypothetical protein ph0010, domain 1"/>
    <property type="match status" value="1"/>
</dbReference>
<dbReference type="GO" id="GO:0008198">
    <property type="term" value="F:ferrous iron binding"/>
    <property type="evidence" value="ECO:0007669"/>
    <property type="project" value="InterPro"/>
</dbReference>